<dbReference type="Pfam" id="PF00535">
    <property type="entry name" value="Glycos_transf_2"/>
    <property type="match status" value="1"/>
</dbReference>
<dbReference type="InterPro" id="IPR029044">
    <property type="entry name" value="Nucleotide-diphossugar_trans"/>
</dbReference>
<accession>A0A3N0DJU9</accession>
<evidence type="ECO:0000313" key="3">
    <source>
        <dbReference type="EMBL" id="RNL75513.1"/>
    </source>
</evidence>
<dbReference type="SUPFAM" id="SSF53448">
    <property type="entry name" value="Nucleotide-diphospho-sugar transferases"/>
    <property type="match status" value="1"/>
</dbReference>
<dbReference type="GO" id="GO:0016740">
    <property type="term" value="F:transferase activity"/>
    <property type="evidence" value="ECO:0007669"/>
    <property type="project" value="UniProtKB-KW"/>
</dbReference>
<dbReference type="Gene3D" id="3.90.550.10">
    <property type="entry name" value="Spore Coat Polysaccharide Biosynthesis Protein SpsA, Chain A"/>
    <property type="match status" value="1"/>
</dbReference>
<feature type="domain" description="Glycosyltransferase 2-like" evidence="2">
    <location>
        <begin position="365"/>
        <end position="477"/>
    </location>
</feature>
<evidence type="ECO:0000313" key="4">
    <source>
        <dbReference type="Proteomes" id="UP000277094"/>
    </source>
</evidence>
<dbReference type="RefSeq" id="WP_123235701.1">
    <property type="nucleotide sequence ID" value="NZ_RJSG01000006.1"/>
</dbReference>
<gene>
    <name evidence="3" type="ORF">EFL95_19105</name>
</gene>
<feature type="compositionally biased region" description="Basic and acidic residues" evidence="1">
    <location>
        <begin position="173"/>
        <end position="187"/>
    </location>
</feature>
<name>A0A3N0DJU9_9ACTN</name>
<reference evidence="3 4" key="1">
    <citation type="submission" date="2018-11" db="EMBL/GenBank/DDBJ databases">
        <authorList>
            <person name="Li F."/>
        </authorList>
    </citation>
    <scope>NUCLEOTIDE SEQUENCE [LARGE SCALE GENOMIC DNA]</scope>
    <source>
        <strain evidence="3 4">KIS18-7</strain>
    </source>
</reference>
<organism evidence="3 4">
    <name type="scientific">Nocardioides marmorisolisilvae</name>
    <dbReference type="NCBI Taxonomy" id="1542737"/>
    <lineage>
        <taxon>Bacteria</taxon>
        <taxon>Bacillati</taxon>
        <taxon>Actinomycetota</taxon>
        <taxon>Actinomycetes</taxon>
        <taxon>Propionibacteriales</taxon>
        <taxon>Nocardioidaceae</taxon>
        <taxon>Nocardioides</taxon>
    </lineage>
</organism>
<dbReference type="AlphaFoldDB" id="A0A3N0DJU9"/>
<feature type="region of interest" description="Disordered" evidence="1">
    <location>
        <begin position="173"/>
        <end position="192"/>
    </location>
</feature>
<proteinExistence type="predicted"/>
<keyword evidence="4" id="KW-1185">Reference proteome</keyword>
<keyword evidence="3" id="KW-0808">Transferase</keyword>
<protein>
    <submittedName>
        <fullName evidence="3">Glycosyltransferase</fullName>
    </submittedName>
</protein>
<dbReference type="Proteomes" id="UP000277094">
    <property type="component" value="Unassembled WGS sequence"/>
</dbReference>
<evidence type="ECO:0000259" key="2">
    <source>
        <dbReference type="Pfam" id="PF00535"/>
    </source>
</evidence>
<comment type="caution">
    <text evidence="3">The sequence shown here is derived from an EMBL/GenBank/DDBJ whole genome shotgun (WGS) entry which is preliminary data.</text>
</comment>
<dbReference type="CDD" id="cd00761">
    <property type="entry name" value="Glyco_tranf_GTA_type"/>
    <property type="match status" value="1"/>
</dbReference>
<dbReference type="EMBL" id="RJSG01000006">
    <property type="protein sequence ID" value="RNL75513.1"/>
    <property type="molecule type" value="Genomic_DNA"/>
</dbReference>
<sequence>MAKDGVSGMSTGAPKGARLGRLRTRIQHLATSSEPESWEVPPAVTPARDLTVAMATSDRLRAGFADQWRQLVVAPGSPAVTGADLVLVELIDNRVAGFGDLTDAATVRLVEALGAADVPVVLWVTAGRPPSARPARELLAPLLEVADTVLVADLLEQWQELVPGAELLAPAAEARRAPQDHTPHPEGARGLILSSGASDQASAGPVAVLIGGGLKPWVERIDALLVDHPLHPRGVLPLPFGETARVVEHADAVAAITRAAVLIDGPRRTPADTWNMLAAAAAGTPVVSVAGLPQPAGMVVPAPIEAASMRAEVVARLHQPELVDREALQQRRAVLAQHTFGQRAGVLLGAAGRPEPEPRVPTVSAVVPTNRTHELDNVFANIGRQSHRAVELVLVLHGLDLDEADLRSRARDAGVPELQVIPAPSHLTLGACMNLGIDASSGELVAKMDDDNYYGTHYLGDLVDALRAQGAGIAGKWGHYVWLRSTGAVVLRYPDFENRWVRRIQGGSMLFEGDVVRDLRFGDLPRAVDSDILDRSMAAGVSIWSADRYNYVSVRGEDNSAHTWTVEDATFLTASGRLAFYGDPRSHVEV</sequence>
<dbReference type="OrthoDB" id="6713581at2"/>
<dbReference type="InterPro" id="IPR001173">
    <property type="entry name" value="Glyco_trans_2-like"/>
</dbReference>
<evidence type="ECO:0000256" key="1">
    <source>
        <dbReference type="SAM" id="MobiDB-lite"/>
    </source>
</evidence>